<sequence length="104" mass="11357">MLTTPKKAFAGFVTFVRERGVMGLAIGFILGSAVQKVVTAFVNDIVNPFAGLLLGRADGFKSFAIGPFLIGDFLAVMIDFLILAAIIYFVFKALRLERLDKPKE</sequence>
<comment type="subcellular location">
    <subcellularLocation>
        <location evidence="1">Membrane</location>
        <topology evidence="1">Multi-pass membrane protein</topology>
    </subcellularLocation>
</comment>
<keyword evidence="4 5" id="KW-0472">Membrane</keyword>
<reference evidence="6 7" key="1">
    <citation type="journal article" date="2016" name="Nat. Commun.">
        <title>Thousands of microbial genomes shed light on interconnected biogeochemical processes in an aquifer system.</title>
        <authorList>
            <person name="Anantharaman K."/>
            <person name="Brown C.T."/>
            <person name="Hug L.A."/>
            <person name="Sharon I."/>
            <person name="Castelle C.J."/>
            <person name="Probst A.J."/>
            <person name="Thomas B.C."/>
            <person name="Singh A."/>
            <person name="Wilkins M.J."/>
            <person name="Karaoz U."/>
            <person name="Brodie E.L."/>
            <person name="Williams K.H."/>
            <person name="Hubbard S.S."/>
            <person name="Banfield J.F."/>
        </authorList>
    </citation>
    <scope>NUCLEOTIDE SEQUENCE [LARGE SCALE GENOMIC DNA]</scope>
</reference>
<dbReference type="GO" id="GO:0016020">
    <property type="term" value="C:membrane"/>
    <property type="evidence" value="ECO:0007669"/>
    <property type="project" value="UniProtKB-SubCell"/>
</dbReference>
<feature type="transmembrane region" description="Helical" evidence="5">
    <location>
        <begin position="62"/>
        <end position="91"/>
    </location>
</feature>
<name>A0A1F6DB76_9BACT</name>
<feature type="transmembrane region" description="Helical" evidence="5">
    <location>
        <begin position="21"/>
        <end position="42"/>
    </location>
</feature>
<dbReference type="InterPro" id="IPR037673">
    <property type="entry name" value="MSC/AndL"/>
</dbReference>
<proteinExistence type="predicted"/>
<dbReference type="Pfam" id="PF01741">
    <property type="entry name" value="MscL"/>
    <property type="match status" value="1"/>
</dbReference>
<gene>
    <name evidence="6" type="ORF">A2765_01995</name>
</gene>
<evidence type="ECO:0000256" key="1">
    <source>
        <dbReference type="ARBA" id="ARBA00004141"/>
    </source>
</evidence>
<dbReference type="GO" id="GO:0008381">
    <property type="term" value="F:mechanosensitive monoatomic ion channel activity"/>
    <property type="evidence" value="ECO:0007669"/>
    <property type="project" value="TreeGrafter"/>
</dbReference>
<protein>
    <recommendedName>
        <fullName evidence="8">Mechanosensitive ion channel protein MscL</fullName>
    </recommendedName>
</protein>
<dbReference type="Proteomes" id="UP000176377">
    <property type="component" value="Unassembled WGS sequence"/>
</dbReference>
<evidence type="ECO:0000256" key="3">
    <source>
        <dbReference type="ARBA" id="ARBA00022989"/>
    </source>
</evidence>
<dbReference type="InterPro" id="IPR036019">
    <property type="entry name" value="MscL_channel"/>
</dbReference>
<dbReference type="Gene3D" id="1.10.1200.120">
    <property type="entry name" value="Large-conductance mechanosensitive channel, MscL, domain 1"/>
    <property type="match status" value="1"/>
</dbReference>
<evidence type="ECO:0000256" key="2">
    <source>
        <dbReference type="ARBA" id="ARBA00022692"/>
    </source>
</evidence>
<comment type="caution">
    <text evidence="6">The sequence shown here is derived from an EMBL/GenBank/DDBJ whole genome shotgun (WGS) entry which is preliminary data.</text>
</comment>
<dbReference type="AlphaFoldDB" id="A0A1F6DB76"/>
<evidence type="ECO:0000313" key="7">
    <source>
        <dbReference type="Proteomes" id="UP000176377"/>
    </source>
</evidence>
<accession>A0A1F6DB76</accession>
<dbReference type="EMBL" id="MFLA01000032">
    <property type="protein sequence ID" value="OGG58645.1"/>
    <property type="molecule type" value="Genomic_DNA"/>
</dbReference>
<evidence type="ECO:0000256" key="4">
    <source>
        <dbReference type="ARBA" id="ARBA00023136"/>
    </source>
</evidence>
<evidence type="ECO:0000256" key="5">
    <source>
        <dbReference type="SAM" id="Phobius"/>
    </source>
</evidence>
<dbReference type="PANTHER" id="PTHR30266:SF2">
    <property type="entry name" value="LARGE-CONDUCTANCE MECHANOSENSITIVE CHANNEL"/>
    <property type="match status" value="1"/>
</dbReference>
<evidence type="ECO:0008006" key="8">
    <source>
        <dbReference type="Google" id="ProtNLM"/>
    </source>
</evidence>
<keyword evidence="2 5" id="KW-0812">Transmembrane</keyword>
<dbReference type="PANTHER" id="PTHR30266">
    <property type="entry name" value="MECHANOSENSITIVE CHANNEL MSCL"/>
    <property type="match status" value="1"/>
</dbReference>
<keyword evidence="3 5" id="KW-1133">Transmembrane helix</keyword>
<organism evidence="6 7">
    <name type="scientific">Candidatus Kaiserbacteria bacterium RIFCSPHIGHO2_01_FULL_56_24</name>
    <dbReference type="NCBI Taxonomy" id="1798487"/>
    <lineage>
        <taxon>Bacteria</taxon>
        <taxon>Candidatus Kaiseribacteriota</taxon>
    </lineage>
</organism>
<dbReference type="SUPFAM" id="SSF81330">
    <property type="entry name" value="Gated mechanosensitive channel"/>
    <property type="match status" value="1"/>
</dbReference>
<evidence type="ECO:0000313" key="6">
    <source>
        <dbReference type="EMBL" id="OGG58645.1"/>
    </source>
</evidence>